<feature type="non-terminal residue" evidence="4">
    <location>
        <position position="295"/>
    </location>
</feature>
<feature type="non-terminal residue" evidence="4">
    <location>
        <position position="1"/>
    </location>
</feature>
<dbReference type="Proteomes" id="UP000230423">
    <property type="component" value="Unassembled WGS sequence"/>
</dbReference>
<accession>A0A2G9U2K4</accession>
<gene>
    <name evidence="4" type="ORF">TELCIR_13863</name>
</gene>
<sequence length="295" mass="33951">TYSGEPVKKYRDGIAYYQITSYHFIPLDRFEAEVGKDECYGNSHDGEDGDKGSQLRIGFIRRIIVDNAVSDRNGKNRTRIHFELNCPAVIRRGFVPDCEKSTLKNVKHERWLTIRRGCNPVEQPHPLAFADSPVFSIEFSDVPSDATIYAILSRLRVRSDLSIEFASYEACIFALERVITMIDERKRIGSIMIAFTKEYEVARGYSGKADLSLDEIREGYRRVRKIVATQTRVIYVVPETMMANRVLRRYDFDGTRVIRVTFRDDDNQTMRTSKTSKALIERTLGNFLRNGVHVA</sequence>
<protein>
    <recommendedName>
        <fullName evidence="1">RNA-dependent RNA polymerase</fullName>
        <ecNumber evidence="1">2.7.7.48</ecNumber>
    </recommendedName>
</protein>
<dbReference type="OrthoDB" id="5846952at2759"/>
<dbReference type="PANTHER" id="PTHR23079">
    <property type="entry name" value="RNA-DEPENDENT RNA POLYMERASE"/>
    <property type="match status" value="1"/>
</dbReference>
<evidence type="ECO:0000313" key="5">
    <source>
        <dbReference type="Proteomes" id="UP000230423"/>
    </source>
</evidence>
<evidence type="ECO:0000256" key="1">
    <source>
        <dbReference type="RuleBase" id="RU363098"/>
    </source>
</evidence>
<comment type="catalytic activity">
    <reaction evidence="1">
        <text>RNA(n) + a ribonucleoside 5'-triphosphate = RNA(n+1) + diphosphate</text>
        <dbReference type="Rhea" id="RHEA:21248"/>
        <dbReference type="Rhea" id="RHEA-COMP:14527"/>
        <dbReference type="Rhea" id="RHEA-COMP:17342"/>
        <dbReference type="ChEBI" id="CHEBI:33019"/>
        <dbReference type="ChEBI" id="CHEBI:61557"/>
        <dbReference type="ChEBI" id="CHEBI:140395"/>
        <dbReference type="EC" id="2.7.7.48"/>
    </reaction>
</comment>
<dbReference type="EMBL" id="KZ349848">
    <property type="protein sequence ID" value="PIO64506.1"/>
    <property type="molecule type" value="Genomic_DNA"/>
</dbReference>
<keyword evidence="1" id="KW-0694">RNA-binding</keyword>
<dbReference type="GO" id="GO:0031380">
    <property type="term" value="C:nuclear RNA-directed RNA polymerase complex"/>
    <property type="evidence" value="ECO:0007669"/>
    <property type="project" value="TreeGrafter"/>
</dbReference>
<name>A0A2G9U2K4_TELCI</name>
<feature type="domain" description="RDRP core" evidence="2">
    <location>
        <begin position="229"/>
        <end position="295"/>
    </location>
</feature>
<evidence type="ECO:0000259" key="3">
    <source>
        <dbReference type="Pfam" id="PF25359"/>
    </source>
</evidence>
<reference evidence="4 5" key="1">
    <citation type="submission" date="2015-09" db="EMBL/GenBank/DDBJ databases">
        <title>Draft genome of the parasitic nematode Teladorsagia circumcincta isolate WARC Sus (inbred).</title>
        <authorList>
            <person name="Mitreva M."/>
        </authorList>
    </citation>
    <scope>NUCLEOTIDE SEQUENCE [LARGE SCALE GENOMIC DNA]</scope>
    <source>
        <strain evidence="4 5">S</strain>
    </source>
</reference>
<dbReference type="InterPro" id="IPR057596">
    <property type="entry name" value="RDRP_core"/>
</dbReference>
<dbReference type="Pfam" id="PF05183">
    <property type="entry name" value="RdRP"/>
    <property type="match status" value="1"/>
</dbReference>
<dbReference type="Pfam" id="PF25359">
    <property type="entry name" value="PH_met_RdRP"/>
    <property type="match status" value="1"/>
</dbReference>
<evidence type="ECO:0000313" key="4">
    <source>
        <dbReference type="EMBL" id="PIO64506.1"/>
    </source>
</evidence>
<dbReference type="PANTHER" id="PTHR23079:SF57">
    <property type="entry name" value="RNA-DIRECTED RNA POLYMERASE"/>
    <property type="match status" value="1"/>
</dbReference>
<feature type="domain" description="PH-like" evidence="3">
    <location>
        <begin position="55"/>
        <end position="169"/>
    </location>
</feature>
<dbReference type="EC" id="2.7.7.48" evidence="1"/>
<dbReference type="InterPro" id="IPR007855">
    <property type="entry name" value="RDRP"/>
</dbReference>
<dbReference type="GO" id="GO:0030422">
    <property type="term" value="P:siRNA processing"/>
    <property type="evidence" value="ECO:0007669"/>
    <property type="project" value="TreeGrafter"/>
</dbReference>
<dbReference type="InterPro" id="IPR057493">
    <property type="entry name" value="PH_RdRP-assoc"/>
</dbReference>
<dbReference type="AlphaFoldDB" id="A0A2G9U2K4"/>
<dbReference type="GO" id="GO:0003723">
    <property type="term" value="F:RNA binding"/>
    <property type="evidence" value="ECO:0007669"/>
    <property type="project" value="UniProtKB-KW"/>
</dbReference>
<keyword evidence="1" id="KW-0548">Nucleotidyltransferase</keyword>
<proteinExistence type="inferred from homology"/>
<comment type="similarity">
    <text evidence="1">Belongs to the RdRP family.</text>
</comment>
<keyword evidence="5" id="KW-1185">Reference proteome</keyword>
<evidence type="ECO:0000259" key="2">
    <source>
        <dbReference type="Pfam" id="PF05183"/>
    </source>
</evidence>
<dbReference type="GO" id="GO:0003968">
    <property type="term" value="F:RNA-directed RNA polymerase activity"/>
    <property type="evidence" value="ECO:0007669"/>
    <property type="project" value="UniProtKB-KW"/>
</dbReference>
<organism evidence="4 5">
    <name type="scientific">Teladorsagia circumcincta</name>
    <name type="common">Brown stomach worm</name>
    <name type="synonym">Ostertagia circumcincta</name>
    <dbReference type="NCBI Taxonomy" id="45464"/>
    <lineage>
        <taxon>Eukaryota</taxon>
        <taxon>Metazoa</taxon>
        <taxon>Ecdysozoa</taxon>
        <taxon>Nematoda</taxon>
        <taxon>Chromadorea</taxon>
        <taxon>Rhabditida</taxon>
        <taxon>Rhabditina</taxon>
        <taxon>Rhabditomorpha</taxon>
        <taxon>Strongyloidea</taxon>
        <taxon>Trichostrongylidae</taxon>
        <taxon>Teladorsagia</taxon>
    </lineage>
</organism>
<keyword evidence="1" id="KW-0696">RNA-directed RNA polymerase</keyword>
<keyword evidence="1" id="KW-0808">Transferase</keyword>